<dbReference type="Proteomes" id="UP000054783">
    <property type="component" value="Unassembled WGS sequence"/>
</dbReference>
<dbReference type="EMBL" id="JYDQ01000212">
    <property type="protein sequence ID" value="KRY10936.1"/>
    <property type="molecule type" value="Genomic_DNA"/>
</dbReference>
<gene>
    <name evidence="1" type="ORF">T12_13283</name>
</gene>
<keyword evidence="2" id="KW-1185">Reference proteome</keyword>
<name>A0A0V0ZEQ0_9BILA</name>
<accession>A0A0V0ZEQ0</accession>
<comment type="caution">
    <text evidence="1">The sequence shown here is derived from an EMBL/GenBank/DDBJ whole genome shotgun (WGS) entry which is preliminary data.</text>
</comment>
<dbReference type="OrthoDB" id="10386084at2759"/>
<sequence>MEKTRTNIPSRRSEDLLRQRRNGCVQAFQTQRCSWRRIRRRARVQEARLIDDVDNEKTPFQNFKHQPICLQSNCKSILHFPAKPLFTVVVRLCVKQNRPFRHTLTWWKNSLNSQFRTIHYTNSSYCCSRIEEYLKPKNRTEAKAKAQFSNNYFAICRVIYDFFSE</sequence>
<evidence type="ECO:0000313" key="2">
    <source>
        <dbReference type="Proteomes" id="UP000054783"/>
    </source>
</evidence>
<dbReference type="AlphaFoldDB" id="A0A0V0ZEQ0"/>
<proteinExistence type="predicted"/>
<protein>
    <submittedName>
        <fullName evidence="1">Uncharacterized protein</fullName>
    </submittedName>
</protein>
<organism evidence="1 2">
    <name type="scientific">Trichinella patagoniensis</name>
    <dbReference type="NCBI Taxonomy" id="990121"/>
    <lineage>
        <taxon>Eukaryota</taxon>
        <taxon>Metazoa</taxon>
        <taxon>Ecdysozoa</taxon>
        <taxon>Nematoda</taxon>
        <taxon>Enoplea</taxon>
        <taxon>Dorylaimia</taxon>
        <taxon>Trichinellida</taxon>
        <taxon>Trichinellidae</taxon>
        <taxon>Trichinella</taxon>
    </lineage>
</organism>
<reference evidence="1 2" key="1">
    <citation type="submission" date="2015-01" db="EMBL/GenBank/DDBJ databases">
        <title>Evolution of Trichinella species and genotypes.</title>
        <authorList>
            <person name="Korhonen P.K."/>
            <person name="Edoardo P."/>
            <person name="Giuseppe L.R."/>
            <person name="Gasser R.B."/>
        </authorList>
    </citation>
    <scope>NUCLEOTIDE SEQUENCE [LARGE SCALE GENOMIC DNA]</scope>
    <source>
        <strain evidence="1">ISS2496</strain>
    </source>
</reference>
<evidence type="ECO:0000313" key="1">
    <source>
        <dbReference type="EMBL" id="KRY10936.1"/>
    </source>
</evidence>